<keyword evidence="1" id="KW-0560">Oxidoreductase</keyword>
<dbReference type="GO" id="GO:0004601">
    <property type="term" value="F:peroxidase activity"/>
    <property type="evidence" value="ECO:0007669"/>
    <property type="project" value="UniProtKB-KW"/>
</dbReference>
<organism evidence="2">
    <name type="scientific">Timema monikensis</name>
    <dbReference type="NCBI Taxonomy" id="170555"/>
    <lineage>
        <taxon>Eukaryota</taxon>
        <taxon>Metazoa</taxon>
        <taxon>Ecdysozoa</taxon>
        <taxon>Arthropoda</taxon>
        <taxon>Hexapoda</taxon>
        <taxon>Insecta</taxon>
        <taxon>Pterygota</taxon>
        <taxon>Neoptera</taxon>
        <taxon>Polyneoptera</taxon>
        <taxon>Phasmatodea</taxon>
        <taxon>Timematodea</taxon>
        <taxon>Timematoidea</taxon>
        <taxon>Timematidae</taxon>
        <taxon>Timema</taxon>
    </lineage>
</organism>
<dbReference type="GO" id="GO:0020037">
    <property type="term" value="F:heme binding"/>
    <property type="evidence" value="ECO:0007669"/>
    <property type="project" value="InterPro"/>
</dbReference>
<evidence type="ECO:0000313" key="2">
    <source>
        <dbReference type="EMBL" id="CAD7434183.1"/>
    </source>
</evidence>
<name>A0A7R9EJK4_9NEOP</name>
<keyword evidence="1" id="KW-0575">Peroxidase</keyword>
<dbReference type="PANTHER" id="PTHR11475:SF106">
    <property type="entry name" value="CURLY SU"/>
    <property type="match status" value="1"/>
</dbReference>
<dbReference type="Pfam" id="PF03098">
    <property type="entry name" value="An_peroxidase"/>
    <property type="match status" value="1"/>
</dbReference>
<accession>A0A7R9EJK4</accession>
<dbReference type="PANTHER" id="PTHR11475">
    <property type="entry name" value="OXIDASE/PEROXIDASE"/>
    <property type="match status" value="1"/>
</dbReference>
<protein>
    <recommendedName>
        <fullName evidence="3">Peroxidase</fullName>
    </recommendedName>
</protein>
<dbReference type="PROSITE" id="PS50292">
    <property type="entry name" value="PEROXIDASE_3"/>
    <property type="match status" value="1"/>
</dbReference>
<evidence type="ECO:0008006" key="3">
    <source>
        <dbReference type="Google" id="ProtNLM"/>
    </source>
</evidence>
<evidence type="ECO:0000256" key="1">
    <source>
        <dbReference type="ARBA" id="ARBA00022559"/>
    </source>
</evidence>
<dbReference type="GO" id="GO:0006979">
    <property type="term" value="P:response to oxidative stress"/>
    <property type="evidence" value="ECO:0007669"/>
    <property type="project" value="InterPro"/>
</dbReference>
<gene>
    <name evidence="2" type="ORF">TMSB3V08_LOCUS10837</name>
</gene>
<reference evidence="2" key="1">
    <citation type="submission" date="2020-11" db="EMBL/GenBank/DDBJ databases">
        <authorList>
            <person name="Tran Van P."/>
        </authorList>
    </citation>
    <scope>NUCLEOTIDE SEQUENCE</scope>
</reference>
<dbReference type="EMBL" id="OB797229">
    <property type="protein sequence ID" value="CAD7434183.1"/>
    <property type="molecule type" value="Genomic_DNA"/>
</dbReference>
<dbReference type="InterPro" id="IPR010255">
    <property type="entry name" value="Haem_peroxidase_sf"/>
</dbReference>
<dbReference type="InterPro" id="IPR037120">
    <property type="entry name" value="Haem_peroxidase_sf_animal"/>
</dbReference>
<dbReference type="SUPFAM" id="SSF48113">
    <property type="entry name" value="Heme-dependent peroxidases"/>
    <property type="match status" value="1"/>
</dbReference>
<sequence>MSSEYSVIVLPGVAIIQITRKQTHQAGNDLHGYKYTLRLSLKTYAKLEDLTKSYLALVFKGISANYNTAIVSFERKCVYFTPSASLLLYMNRSITIFLFIAVASEDSVEETTPRNARVRIPEIIAKHGALVNLEAKKGQCFPAVVLACLFEPTRKPQQLSFYPNFPDVLNIEGTPPPFEMRFSLSAADVILKLPLIDTFRTRIADFCPRFLRSKQHCGVVKYRRHDGSCNNLRHPTWGATLTAFHRFLPPNYADGVGEPRASRRGFPLPNPRSVSAHVHRDGGLHDHTVTLLFVVWGQLLDHDLTFTAETRGGAGLAYSKNTSLIASKITLQRSDITLGGSSVSICGVFHKGTHVFSKLRGGGVD</sequence>
<dbReference type="InterPro" id="IPR019791">
    <property type="entry name" value="Haem_peroxidase_animal"/>
</dbReference>
<dbReference type="AlphaFoldDB" id="A0A7R9EJK4"/>
<proteinExistence type="predicted"/>
<dbReference type="Gene3D" id="1.10.640.10">
    <property type="entry name" value="Haem peroxidase domain superfamily, animal type"/>
    <property type="match status" value="1"/>
</dbReference>